<keyword evidence="3 10" id="KW-0723">Serine/threonine-protein kinase</keyword>
<keyword evidence="5 8" id="KW-0547">Nucleotide-binding</keyword>
<sequence>MTEDPLDKTGVISDDDFIGDPSWSDGMRELCARLAQTEVDHAADLRSSYGPSSPLPSLGKRYQPIRKLGQGGMGAVYLTADTQTGGLVAAKVLPPESLPNKETLQRFQKESRLLSEVQHPHVANLLDVGRCGEVSYLIMELVEGTDLKAVVQKQGALPERLALQIISDVAAALATAHDAGIVHRDLKPGNILLSASPLIGASPQEAVFAAIAAETLPTVKLSDFGLARHVDQAASLDLTKTSAMLGTPYYISPEQCTDKAKVTPASDVYSLGATLFELLTGRPPFTGDDPVRLITRHCFEQAPDPRKLNPQISDGAAALVQRALQKAPAARFADAGHMLADLDRLVRGEANNIAIHPVVPEANGKVFTAQWEWDFDGQPADLWPLVSNTERINAAVGLPPVEYVNHRDEQGALHRIGSFRLGFTRLTWEEHPFEWVEGRRLGVLREFQNGPFQWFVSVVEVTPRPTGGSRLTHRVRIAPRGWLGRLIAYVEVNLKGRKPLDRVYRRINEMVTGRLSGSSATDPYESAPKVSHSLHKKLATARARLAAEVSETTSLDRLLEFLAVSPPQELARIRPRALATRFQLNPDQFTIACLAACHAGLLEMHWDVLCPTCRVAAEVKQTLSEIDRHARCEACNHDFETDFSSSVEMIFRVHPEIRQADIRTYCIGGPEHAPHVVAQTRLSPGERLELDLTLDPGSYILRGAQLPYTVSLSAEAACGSNRQRIRLNADVTNHRPLRVGAGRQLLTLVNDYPHALVIRLERAAAASDAITAADAMRLPEFRKLFPTEIITRDRLSNLATSTLLGLRITNVLDLFTALGDVETCDRVQDTFQSCLRIVLSHRGKLVKESDDRILAAFSTASSALTAALEIRRDILAAGAHSPRLQLALHRGMTMSTSFNGRSDVFGRSVTFANHLLDANDSHGLVISQELFDDEDCQNLCAENGLNLRPISHNKTSIAYALSGFATQS</sequence>
<dbReference type="EC" id="2.7.11.1" evidence="2"/>
<dbReference type="eggNOG" id="COG0515">
    <property type="taxonomic scope" value="Bacteria"/>
</dbReference>
<dbReference type="Pfam" id="PF00069">
    <property type="entry name" value="Pkinase"/>
    <property type="match status" value="1"/>
</dbReference>
<keyword evidence="4" id="KW-0808">Transferase</keyword>
<dbReference type="AlphaFoldDB" id="A3ZUT6"/>
<dbReference type="SMART" id="SM00220">
    <property type="entry name" value="S_TKc"/>
    <property type="match status" value="1"/>
</dbReference>
<dbReference type="RefSeq" id="WP_002652742.1">
    <property type="nucleotide sequence ID" value="NZ_CH672376.1"/>
</dbReference>
<dbReference type="CDD" id="cd14014">
    <property type="entry name" value="STKc_PknB_like"/>
    <property type="match status" value="1"/>
</dbReference>
<evidence type="ECO:0000256" key="5">
    <source>
        <dbReference type="ARBA" id="ARBA00022741"/>
    </source>
</evidence>
<dbReference type="FunFam" id="1.10.510.10:FF:000021">
    <property type="entry name" value="Serine/threonine protein kinase"/>
    <property type="match status" value="1"/>
</dbReference>
<dbReference type="PROSITE" id="PS00107">
    <property type="entry name" value="PROTEIN_KINASE_ATP"/>
    <property type="match status" value="1"/>
</dbReference>
<dbReference type="GO" id="GO:0004674">
    <property type="term" value="F:protein serine/threonine kinase activity"/>
    <property type="evidence" value="ECO:0007669"/>
    <property type="project" value="UniProtKB-KW"/>
</dbReference>
<dbReference type="GO" id="GO:0005524">
    <property type="term" value="F:ATP binding"/>
    <property type="evidence" value="ECO:0007669"/>
    <property type="project" value="UniProtKB-UniRule"/>
</dbReference>
<evidence type="ECO:0000256" key="7">
    <source>
        <dbReference type="ARBA" id="ARBA00022840"/>
    </source>
</evidence>
<comment type="subcellular location">
    <subcellularLocation>
        <location evidence="1">Membrane</location>
        <topology evidence="1">Single-pass membrane protein</topology>
    </subcellularLocation>
</comment>
<dbReference type="EMBL" id="AANZ01000013">
    <property type="protein sequence ID" value="EAQ79672.1"/>
    <property type="molecule type" value="Genomic_DNA"/>
</dbReference>
<protein>
    <recommendedName>
        <fullName evidence="2">non-specific serine/threonine protein kinase</fullName>
        <ecNumber evidence="2">2.7.11.1</ecNumber>
    </recommendedName>
</protein>
<comment type="caution">
    <text evidence="10">The sequence shown here is derived from an EMBL/GenBank/DDBJ whole genome shotgun (WGS) entry which is preliminary data.</text>
</comment>
<dbReference type="InterPro" id="IPR011009">
    <property type="entry name" value="Kinase-like_dom_sf"/>
</dbReference>
<dbReference type="Gene3D" id="3.30.70.1230">
    <property type="entry name" value="Nucleotide cyclase"/>
    <property type="match status" value="1"/>
</dbReference>
<dbReference type="HOGENOM" id="CLU_306046_0_0_0"/>
<keyword evidence="6 10" id="KW-0418">Kinase</keyword>
<dbReference type="InterPro" id="IPR008271">
    <property type="entry name" value="Ser/Thr_kinase_AS"/>
</dbReference>
<dbReference type="InterPro" id="IPR029787">
    <property type="entry name" value="Nucleotide_cyclase"/>
</dbReference>
<dbReference type="eggNOG" id="COG2114">
    <property type="taxonomic scope" value="Bacteria"/>
</dbReference>
<dbReference type="InterPro" id="IPR000719">
    <property type="entry name" value="Prot_kinase_dom"/>
</dbReference>
<keyword evidence="7 8" id="KW-0067">ATP-binding</keyword>
<feature type="domain" description="Protein kinase" evidence="9">
    <location>
        <begin position="62"/>
        <end position="359"/>
    </location>
</feature>
<dbReference type="Pfam" id="PF19363">
    <property type="entry name" value="DUF5939"/>
    <property type="match status" value="1"/>
</dbReference>
<dbReference type="InterPro" id="IPR045983">
    <property type="entry name" value="GUC-dom-containing_N"/>
</dbReference>
<evidence type="ECO:0000256" key="6">
    <source>
        <dbReference type="ARBA" id="ARBA00022777"/>
    </source>
</evidence>
<dbReference type="PROSITE" id="PS00108">
    <property type="entry name" value="PROTEIN_KINASE_ST"/>
    <property type="match status" value="1"/>
</dbReference>
<evidence type="ECO:0000256" key="4">
    <source>
        <dbReference type="ARBA" id="ARBA00022679"/>
    </source>
</evidence>
<feature type="binding site" evidence="8">
    <location>
        <position position="91"/>
    </location>
    <ligand>
        <name>ATP</name>
        <dbReference type="ChEBI" id="CHEBI:30616"/>
    </ligand>
</feature>
<gene>
    <name evidence="10" type="ORF">DSM3645_24225</name>
</gene>
<dbReference type="SUPFAM" id="SSF55961">
    <property type="entry name" value="Bet v1-like"/>
    <property type="match status" value="1"/>
</dbReference>
<dbReference type="SUPFAM" id="SSF55073">
    <property type="entry name" value="Nucleotide cyclase"/>
    <property type="match status" value="1"/>
</dbReference>
<evidence type="ECO:0000256" key="8">
    <source>
        <dbReference type="PROSITE-ProRule" id="PRU10141"/>
    </source>
</evidence>
<dbReference type="PROSITE" id="PS50011">
    <property type="entry name" value="PROTEIN_KINASE_DOM"/>
    <property type="match status" value="1"/>
</dbReference>
<evidence type="ECO:0000313" key="11">
    <source>
        <dbReference type="Proteomes" id="UP000004358"/>
    </source>
</evidence>
<dbReference type="PANTHER" id="PTHR43289">
    <property type="entry name" value="MITOGEN-ACTIVATED PROTEIN KINASE KINASE KINASE 20-RELATED"/>
    <property type="match status" value="1"/>
</dbReference>
<evidence type="ECO:0000256" key="2">
    <source>
        <dbReference type="ARBA" id="ARBA00012513"/>
    </source>
</evidence>
<name>A3ZUT6_9BACT</name>
<reference evidence="10 11" key="1">
    <citation type="submission" date="2006-02" db="EMBL/GenBank/DDBJ databases">
        <authorList>
            <person name="Amann R."/>
            <person name="Ferriera S."/>
            <person name="Johnson J."/>
            <person name="Kravitz S."/>
            <person name="Halpern A."/>
            <person name="Remington K."/>
            <person name="Beeson K."/>
            <person name="Tran B."/>
            <person name="Rogers Y.-H."/>
            <person name="Friedman R."/>
            <person name="Venter J.C."/>
        </authorList>
    </citation>
    <scope>NUCLEOTIDE SEQUENCE [LARGE SCALE GENOMIC DNA]</scope>
    <source>
        <strain evidence="10 11">DSM 3645</strain>
    </source>
</reference>
<proteinExistence type="predicted"/>
<evidence type="ECO:0000313" key="10">
    <source>
        <dbReference type="EMBL" id="EAQ79672.1"/>
    </source>
</evidence>
<dbReference type="CDD" id="cd07812">
    <property type="entry name" value="SRPBCC"/>
    <property type="match status" value="1"/>
</dbReference>
<organism evidence="10 11">
    <name type="scientific">Blastopirellula marina DSM 3645</name>
    <dbReference type="NCBI Taxonomy" id="314230"/>
    <lineage>
        <taxon>Bacteria</taxon>
        <taxon>Pseudomonadati</taxon>
        <taxon>Planctomycetota</taxon>
        <taxon>Planctomycetia</taxon>
        <taxon>Pirellulales</taxon>
        <taxon>Pirellulaceae</taxon>
        <taxon>Blastopirellula</taxon>
    </lineage>
</organism>
<accession>A3ZUT6</accession>
<dbReference type="OrthoDB" id="6111975at2"/>
<dbReference type="STRING" id="314230.DSM3645_24225"/>
<dbReference type="GO" id="GO:0016020">
    <property type="term" value="C:membrane"/>
    <property type="evidence" value="ECO:0007669"/>
    <property type="project" value="UniProtKB-SubCell"/>
</dbReference>
<dbReference type="PANTHER" id="PTHR43289:SF6">
    <property type="entry name" value="SERINE_THREONINE-PROTEIN KINASE NEKL-3"/>
    <property type="match status" value="1"/>
</dbReference>
<dbReference type="Gene3D" id="1.10.510.10">
    <property type="entry name" value="Transferase(Phosphotransferase) domain 1"/>
    <property type="match status" value="1"/>
</dbReference>
<evidence type="ECO:0000256" key="1">
    <source>
        <dbReference type="ARBA" id="ARBA00004167"/>
    </source>
</evidence>
<dbReference type="InterPro" id="IPR017441">
    <property type="entry name" value="Protein_kinase_ATP_BS"/>
</dbReference>
<dbReference type="SUPFAM" id="SSF56112">
    <property type="entry name" value="Protein kinase-like (PK-like)"/>
    <property type="match status" value="1"/>
</dbReference>
<evidence type="ECO:0000259" key="9">
    <source>
        <dbReference type="PROSITE" id="PS50011"/>
    </source>
</evidence>
<dbReference type="Proteomes" id="UP000004358">
    <property type="component" value="Unassembled WGS sequence"/>
</dbReference>
<evidence type="ECO:0000256" key="3">
    <source>
        <dbReference type="ARBA" id="ARBA00022527"/>
    </source>
</evidence>
<dbReference type="Gene3D" id="3.30.200.20">
    <property type="entry name" value="Phosphorylase Kinase, domain 1"/>
    <property type="match status" value="1"/>
</dbReference>